<dbReference type="Gene3D" id="3.30.420.10">
    <property type="entry name" value="Ribonuclease H-like superfamily/Ribonuclease H"/>
    <property type="match status" value="1"/>
</dbReference>
<protein>
    <submittedName>
        <fullName evidence="5">3'-5' exonuclease</fullName>
    </submittedName>
</protein>
<dbReference type="InterPro" id="IPR012337">
    <property type="entry name" value="RNaseH-like_sf"/>
</dbReference>
<dbReference type="SMART" id="SM00479">
    <property type="entry name" value="EXOIII"/>
    <property type="match status" value="1"/>
</dbReference>
<dbReference type="InterPro" id="IPR013520">
    <property type="entry name" value="Ribonucl_H"/>
</dbReference>
<proteinExistence type="predicted"/>
<keyword evidence="1" id="KW-0540">Nuclease</keyword>
<accession>A0AAW4XMC0</accession>
<evidence type="ECO:0000256" key="2">
    <source>
        <dbReference type="ARBA" id="ARBA00022801"/>
    </source>
</evidence>
<keyword evidence="2" id="KW-0378">Hydrolase</keyword>
<name>A0AAW4XMC0_RHORH</name>
<evidence type="ECO:0000259" key="4">
    <source>
        <dbReference type="SMART" id="SM00479"/>
    </source>
</evidence>
<dbReference type="PANTHER" id="PTHR30231">
    <property type="entry name" value="DNA POLYMERASE III SUBUNIT EPSILON"/>
    <property type="match status" value="1"/>
</dbReference>
<organism evidence="5 6">
    <name type="scientific">Rhodococcus rhodochrous</name>
    <dbReference type="NCBI Taxonomy" id="1829"/>
    <lineage>
        <taxon>Bacteria</taxon>
        <taxon>Bacillati</taxon>
        <taxon>Actinomycetota</taxon>
        <taxon>Actinomycetes</taxon>
        <taxon>Mycobacteriales</taxon>
        <taxon>Nocardiaceae</taxon>
        <taxon>Rhodococcus</taxon>
    </lineage>
</organism>
<dbReference type="CDD" id="cd06127">
    <property type="entry name" value="DEDDh"/>
    <property type="match status" value="1"/>
</dbReference>
<dbReference type="GO" id="GO:0003676">
    <property type="term" value="F:nucleic acid binding"/>
    <property type="evidence" value="ECO:0007669"/>
    <property type="project" value="InterPro"/>
</dbReference>
<dbReference type="GO" id="GO:0008408">
    <property type="term" value="F:3'-5' exonuclease activity"/>
    <property type="evidence" value="ECO:0007669"/>
    <property type="project" value="TreeGrafter"/>
</dbReference>
<evidence type="ECO:0000313" key="6">
    <source>
        <dbReference type="Proteomes" id="UP001198630"/>
    </source>
</evidence>
<dbReference type="Proteomes" id="UP001198630">
    <property type="component" value="Unassembled WGS sequence"/>
</dbReference>
<dbReference type="InterPro" id="IPR036397">
    <property type="entry name" value="RNaseH_sf"/>
</dbReference>
<dbReference type="SUPFAM" id="SSF53098">
    <property type="entry name" value="Ribonuclease H-like"/>
    <property type="match status" value="1"/>
</dbReference>
<evidence type="ECO:0000256" key="3">
    <source>
        <dbReference type="ARBA" id="ARBA00022839"/>
    </source>
</evidence>
<dbReference type="EMBL" id="JAJNCO010000020">
    <property type="protein sequence ID" value="MCD2114394.1"/>
    <property type="molecule type" value="Genomic_DNA"/>
</dbReference>
<comment type="caution">
    <text evidence="5">The sequence shown here is derived from an EMBL/GenBank/DDBJ whole genome shotgun (WGS) entry which is preliminary data.</text>
</comment>
<dbReference type="Pfam" id="PF00929">
    <property type="entry name" value="RNase_T"/>
    <property type="match status" value="1"/>
</dbReference>
<dbReference type="AlphaFoldDB" id="A0AAW4XMC0"/>
<evidence type="ECO:0000256" key="1">
    <source>
        <dbReference type="ARBA" id="ARBA00022722"/>
    </source>
</evidence>
<dbReference type="RefSeq" id="WP_230792444.1">
    <property type="nucleotide sequence ID" value="NZ_JAJNCO010000020.1"/>
</dbReference>
<sequence length="209" mass="21996">MSLQMLSPREWATAMLADGTACILDVETSGLTGSILEIAVIDAATGAVLLDTLVDCRPVQIEPGAHAVHGIAAADLDGAPRWPEVFAQLAAVTSGRQVLAYNAPFDHGRVLADCHRAGIDPGDLGETSRWQCVMARRCDALGLGADGRVRLGGGHRALADVRATRALVQLLAAGLPDTAGLAALDDRHDRASRENRMDTICTGEDRGRK</sequence>
<evidence type="ECO:0000313" key="5">
    <source>
        <dbReference type="EMBL" id="MCD2114394.1"/>
    </source>
</evidence>
<feature type="domain" description="Exonuclease" evidence="4">
    <location>
        <begin position="20"/>
        <end position="177"/>
    </location>
</feature>
<keyword evidence="3 5" id="KW-0269">Exonuclease</keyword>
<gene>
    <name evidence="5" type="ORF">LQ384_25115</name>
</gene>
<dbReference type="PANTHER" id="PTHR30231:SF4">
    <property type="entry name" value="PROTEIN NEN2"/>
    <property type="match status" value="1"/>
</dbReference>
<reference evidence="5" key="1">
    <citation type="submission" date="2021-11" db="EMBL/GenBank/DDBJ databases">
        <title>Development of a sustainable strategy for remediation of hydrocarbon-contaminated territories based on the waste exchange concept.</title>
        <authorList>
            <person name="Elkin A."/>
        </authorList>
    </citation>
    <scope>NUCLEOTIDE SEQUENCE</scope>
    <source>
        <strain evidence="5">IEGM 757</strain>
    </source>
</reference>